<dbReference type="SMART" id="SM00490">
    <property type="entry name" value="HELICc"/>
    <property type="match status" value="1"/>
</dbReference>
<sequence length="723" mass="81034">MREILKTHFGYDAFRPLQEEIMNAALRGEDALVLMPTGGGKSLCYQLPALLFDGVTLVISPLIALMKDQVDALVANGIAAAFLNSSLTDDEMDSVRFRALSGELKILYVAPERLASYGFQDFLRQLRVSLIAVDEAHCISEWGHDFRPDYRNLKDLRRAFPDVPVMALTATATPKVREDIVAQLGMPSAPVFVSSFNRPNLNYVLRQKQNAFAQLAQLLETYREKPVIIYCFSRKDTESLAESLCAAGFRAAAYHAGLDRETRARTQDEFIRDEVSIIVATIAFGMGIDKPDVRLVAHMDLPKSIEGYYQETGRAGRDGLPSECVLFYSFGDKRKQDFFIGQIAEEAERELARAKLAQVIAYGETDQCRRKFLLEYFGEPWDDERCGSCDNCVAQPKESRDVTELAHKVFEAVMRTGERFGAAHVCDVLRGSRKERIVQNRHDTLTVHGTARDVSVDLLREVIRLMQKQGYLQKNDGDYPTLCVSQYGRQAFEDGERILLPISASEPVRAFAKPSRNATAGGLAFDQDLFDQLRRERKAIADEHNVPPFIIFGDRTLQEMAFYFPQSRERLATIFGVGARKLDAFGELFLAVIRGYATERGLAERPNPRQPVRPMVASAPRRSSTISQTGELVRQGLSLEQIMVERKLSAGTIIQHVTAILGAGEDLDIESLRPSTARLTAIGDAFRAANTSFLTPVKEILGNDFSYDEIRLARLFLTRDQQN</sequence>
<feature type="region of interest" description="Disordered" evidence="17">
    <location>
        <begin position="604"/>
        <end position="626"/>
    </location>
</feature>
<keyword evidence="5" id="KW-0547">Nucleotide-binding</keyword>
<dbReference type="InterPro" id="IPR029491">
    <property type="entry name" value="Helicase_HTH"/>
</dbReference>
<dbReference type="InterPro" id="IPR010997">
    <property type="entry name" value="HRDC-like_sf"/>
</dbReference>
<dbReference type="GO" id="GO:0043590">
    <property type="term" value="C:bacterial nucleoid"/>
    <property type="evidence" value="ECO:0007669"/>
    <property type="project" value="TreeGrafter"/>
</dbReference>
<evidence type="ECO:0000256" key="14">
    <source>
        <dbReference type="ARBA" id="ARBA00023235"/>
    </source>
</evidence>
<evidence type="ECO:0000256" key="15">
    <source>
        <dbReference type="ARBA" id="ARBA00034617"/>
    </source>
</evidence>
<evidence type="ECO:0000256" key="3">
    <source>
        <dbReference type="ARBA" id="ARBA00005446"/>
    </source>
</evidence>
<dbReference type="FunFam" id="3.40.50.300:FF:000296">
    <property type="entry name" value="ATP-dependent DNA helicase RecQ"/>
    <property type="match status" value="1"/>
</dbReference>
<dbReference type="CDD" id="cd18794">
    <property type="entry name" value="SF2_C_RecQ"/>
    <property type="match status" value="1"/>
</dbReference>
<dbReference type="SUPFAM" id="SSF52540">
    <property type="entry name" value="P-loop containing nucleoside triphosphate hydrolases"/>
    <property type="match status" value="1"/>
</dbReference>
<dbReference type="GO" id="GO:0046872">
    <property type="term" value="F:metal ion binding"/>
    <property type="evidence" value="ECO:0007669"/>
    <property type="project" value="UniProtKB-KW"/>
</dbReference>
<dbReference type="GO" id="GO:0006310">
    <property type="term" value="P:DNA recombination"/>
    <property type="evidence" value="ECO:0007669"/>
    <property type="project" value="UniProtKB-UniRule"/>
</dbReference>
<organism evidence="21 22">
    <name type="scientific">Candidatus Uhrbacteria bacterium RIFOXYB2_FULL_57_15</name>
    <dbReference type="NCBI Taxonomy" id="1802422"/>
    <lineage>
        <taxon>Bacteria</taxon>
        <taxon>Candidatus Uhriibacteriota</taxon>
    </lineage>
</organism>
<evidence type="ECO:0000256" key="17">
    <source>
        <dbReference type="SAM" id="MobiDB-lite"/>
    </source>
</evidence>
<evidence type="ECO:0000256" key="11">
    <source>
        <dbReference type="ARBA" id="ARBA00023125"/>
    </source>
</evidence>
<evidence type="ECO:0000259" key="19">
    <source>
        <dbReference type="PROSITE" id="PS51192"/>
    </source>
</evidence>
<dbReference type="Gene3D" id="1.10.150.80">
    <property type="entry name" value="HRDC domain"/>
    <property type="match status" value="1"/>
</dbReference>
<dbReference type="Pfam" id="PF00570">
    <property type="entry name" value="HRDC"/>
    <property type="match status" value="1"/>
</dbReference>
<dbReference type="InterPro" id="IPR032284">
    <property type="entry name" value="RecQ_Zn-bd"/>
</dbReference>
<evidence type="ECO:0000256" key="5">
    <source>
        <dbReference type="ARBA" id="ARBA00022741"/>
    </source>
</evidence>
<evidence type="ECO:0000313" key="22">
    <source>
        <dbReference type="Proteomes" id="UP000176501"/>
    </source>
</evidence>
<evidence type="ECO:0000313" key="21">
    <source>
        <dbReference type="EMBL" id="OGL98740.1"/>
    </source>
</evidence>
<dbReference type="InterPro" id="IPR011545">
    <property type="entry name" value="DEAD/DEAH_box_helicase_dom"/>
</dbReference>
<comment type="cofactor">
    <cofactor evidence="2">
        <name>Zn(2+)</name>
        <dbReference type="ChEBI" id="CHEBI:29105"/>
    </cofactor>
</comment>
<dbReference type="Pfam" id="PF00271">
    <property type="entry name" value="Helicase_C"/>
    <property type="match status" value="1"/>
</dbReference>
<feature type="domain" description="HRDC" evidence="18">
    <location>
        <begin position="523"/>
        <end position="603"/>
    </location>
</feature>
<dbReference type="GO" id="GO:0009378">
    <property type="term" value="F:four-way junction helicase activity"/>
    <property type="evidence" value="ECO:0007669"/>
    <property type="project" value="TreeGrafter"/>
</dbReference>
<evidence type="ECO:0000256" key="8">
    <source>
        <dbReference type="ARBA" id="ARBA00022806"/>
    </source>
</evidence>
<dbReference type="SMART" id="SM00341">
    <property type="entry name" value="HRDC"/>
    <property type="match status" value="1"/>
</dbReference>
<keyword evidence="13" id="KW-0234">DNA repair</keyword>
<comment type="catalytic activity">
    <reaction evidence="15">
        <text>Couples ATP hydrolysis with the unwinding of duplex DNA by translocating in the 3'-5' direction.</text>
        <dbReference type="EC" id="5.6.2.4"/>
    </reaction>
</comment>
<evidence type="ECO:0000256" key="12">
    <source>
        <dbReference type="ARBA" id="ARBA00023172"/>
    </source>
</evidence>
<evidence type="ECO:0000256" key="13">
    <source>
        <dbReference type="ARBA" id="ARBA00023204"/>
    </source>
</evidence>
<dbReference type="PANTHER" id="PTHR13710:SF105">
    <property type="entry name" value="ATP-DEPENDENT DNA HELICASE Q1"/>
    <property type="match status" value="1"/>
</dbReference>
<dbReference type="Proteomes" id="UP000176501">
    <property type="component" value="Unassembled WGS sequence"/>
</dbReference>
<dbReference type="GO" id="GO:0043138">
    <property type="term" value="F:3'-5' DNA helicase activity"/>
    <property type="evidence" value="ECO:0007669"/>
    <property type="project" value="UniProtKB-EC"/>
</dbReference>
<dbReference type="GO" id="GO:0006281">
    <property type="term" value="P:DNA repair"/>
    <property type="evidence" value="ECO:0007669"/>
    <property type="project" value="UniProtKB-KW"/>
</dbReference>
<keyword evidence="6" id="KW-0227">DNA damage</keyword>
<dbReference type="PROSITE" id="PS51192">
    <property type="entry name" value="HELICASE_ATP_BIND_1"/>
    <property type="match status" value="1"/>
</dbReference>
<dbReference type="PROSITE" id="PS50967">
    <property type="entry name" value="HRDC"/>
    <property type="match status" value="1"/>
</dbReference>
<dbReference type="GO" id="GO:0030894">
    <property type="term" value="C:replisome"/>
    <property type="evidence" value="ECO:0007669"/>
    <property type="project" value="TreeGrafter"/>
</dbReference>
<name>A0A1F7W7I2_9BACT</name>
<dbReference type="InterPro" id="IPR044876">
    <property type="entry name" value="HRDC_dom_sf"/>
</dbReference>
<comment type="caution">
    <text evidence="21">The sequence shown here is derived from an EMBL/GenBank/DDBJ whole genome shotgun (WGS) entry which is preliminary data.</text>
</comment>
<feature type="domain" description="Helicase C-terminal" evidence="20">
    <location>
        <begin position="214"/>
        <end position="368"/>
    </location>
</feature>
<dbReference type="SMART" id="SM00956">
    <property type="entry name" value="RQC"/>
    <property type="match status" value="1"/>
</dbReference>
<dbReference type="FunFam" id="3.40.50.300:FF:000156">
    <property type="entry name" value="ATP-dependent DNA helicase recQ"/>
    <property type="match status" value="1"/>
</dbReference>
<evidence type="ECO:0000256" key="2">
    <source>
        <dbReference type="ARBA" id="ARBA00001947"/>
    </source>
</evidence>
<dbReference type="GO" id="GO:0003677">
    <property type="term" value="F:DNA binding"/>
    <property type="evidence" value="ECO:0007669"/>
    <property type="project" value="UniProtKB-KW"/>
</dbReference>
<dbReference type="Pfam" id="PF09382">
    <property type="entry name" value="RQC"/>
    <property type="match status" value="1"/>
</dbReference>
<dbReference type="InterPro" id="IPR001650">
    <property type="entry name" value="Helicase_C-like"/>
</dbReference>
<feature type="domain" description="Helicase ATP-binding" evidence="19">
    <location>
        <begin position="22"/>
        <end position="190"/>
    </location>
</feature>
<evidence type="ECO:0000256" key="16">
    <source>
        <dbReference type="NCBIfam" id="TIGR01389"/>
    </source>
</evidence>
<comment type="similarity">
    <text evidence="3">Belongs to the helicase family. RecQ subfamily.</text>
</comment>
<evidence type="ECO:0000259" key="20">
    <source>
        <dbReference type="PROSITE" id="PS51194"/>
    </source>
</evidence>
<evidence type="ECO:0000256" key="9">
    <source>
        <dbReference type="ARBA" id="ARBA00022833"/>
    </source>
</evidence>
<keyword evidence="4" id="KW-0479">Metal-binding</keyword>
<evidence type="ECO:0000259" key="18">
    <source>
        <dbReference type="PROSITE" id="PS50967"/>
    </source>
</evidence>
<dbReference type="Pfam" id="PF16124">
    <property type="entry name" value="RecQ_Zn_bind"/>
    <property type="match status" value="1"/>
</dbReference>
<dbReference type="InterPro" id="IPR036390">
    <property type="entry name" value="WH_DNA-bd_sf"/>
</dbReference>
<dbReference type="GO" id="GO:0016787">
    <property type="term" value="F:hydrolase activity"/>
    <property type="evidence" value="ECO:0007669"/>
    <property type="project" value="UniProtKB-KW"/>
</dbReference>
<dbReference type="GO" id="GO:0005524">
    <property type="term" value="F:ATP binding"/>
    <property type="evidence" value="ECO:0007669"/>
    <property type="project" value="UniProtKB-KW"/>
</dbReference>
<keyword evidence="12" id="KW-0233">DNA recombination</keyword>
<dbReference type="AlphaFoldDB" id="A0A1F7W7I2"/>
<dbReference type="GO" id="GO:0006260">
    <property type="term" value="P:DNA replication"/>
    <property type="evidence" value="ECO:0007669"/>
    <property type="project" value="InterPro"/>
</dbReference>
<dbReference type="NCBIfam" id="TIGR00614">
    <property type="entry name" value="recQ_fam"/>
    <property type="match status" value="1"/>
</dbReference>
<accession>A0A1F7W7I2</accession>
<evidence type="ECO:0000256" key="1">
    <source>
        <dbReference type="ARBA" id="ARBA00001946"/>
    </source>
</evidence>
<dbReference type="Gene3D" id="1.10.10.1390">
    <property type="entry name" value="ATP-dependent DNA helicase RecQ"/>
    <property type="match status" value="1"/>
</dbReference>
<dbReference type="CDD" id="cd17920">
    <property type="entry name" value="DEXHc_RecQ"/>
    <property type="match status" value="1"/>
</dbReference>
<evidence type="ECO:0000256" key="6">
    <source>
        <dbReference type="ARBA" id="ARBA00022763"/>
    </source>
</evidence>
<dbReference type="Pfam" id="PF00270">
    <property type="entry name" value="DEAD"/>
    <property type="match status" value="1"/>
</dbReference>
<dbReference type="SMART" id="SM00487">
    <property type="entry name" value="DEXDc"/>
    <property type="match status" value="1"/>
</dbReference>
<dbReference type="PROSITE" id="PS51194">
    <property type="entry name" value="HELICASE_CTER"/>
    <property type="match status" value="1"/>
</dbReference>
<reference evidence="21 22" key="1">
    <citation type="journal article" date="2016" name="Nat. Commun.">
        <title>Thousands of microbial genomes shed light on interconnected biogeochemical processes in an aquifer system.</title>
        <authorList>
            <person name="Anantharaman K."/>
            <person name="Brown C.T."/>
            <person name="Hug L.A."/>
            <person name="Sharon I."/>
            <person name="Castelle C.J."/>
            <person name="Probst A.J."/>
            <person name="Thomas B.C."/>
            <person name="Singh A."/>
            <person name="Wilkins M.J."/>
            <person name="Karaoz U."/>
            <person name="Brodie E.L."/>
            <person name="Williams K.H."/>
            <person name="Hubbard S.S."/>
            <person name="Banfield J.F."/>
        </authorList>
    </citation>
    <scope>NUCLEOTIDE SEQUENCE [LARGE SCALE GENOMIC DNA]</scope>
</reference>
<dbReference type="Gene3D" id="3.40.50.300">
    <property type="entry name" value="P-loop containing nucleotide triphosphate hydrolases"/>
    <property type="match status" value="2"/>
</dbReference>
<keyword evidence="14" id="KW-0413">Isomerase</keyword>
<dbReference type="InterPro" id="IPR004589">
    <property type="entry name" value="DNA_helicase_ATP-dep_RecQ"/>
</dbReference>
<evidence type="ECO:0000256" key="7">
    <source>
        <dbReference type="ARBA" id="ARBA00022801"/>
    </source>
</evidence>
<dbReference type="SUPFAM" id="SSF46785">
    <property type="entry name" value="Winged helix' DNA-binding domain"/>
    <property type="match status" value="1"/>
</dbReference>
<dbReference type="GO" id="GO:0009432">
    <property type="term" value="P:SOS response"/>
    <property type="evidence" value="ECO:0007669"/>
    <property type="project" value="UniProtKB-UniRule"/>
</dbReference>
<dbReference type="InterPro" id="IPR006293">
    <property type="entry name" value="DNA_helicase_ATP-dep_RecQ_bac"/>
</dbReference>
<keyword evidence="9" id="KW-0862">Zinc</keyword>
<keyword evidence="8 21" id="KW-0347">Helicase</keyword>
<evidence type="ECO:0000256" key="4">
    <source>
        <dbReference type="ARBA" id="ARBA00022723"/>
    </source>
</evidence>
<dbReference type="Pfam" id="PF14493">
    <property type="entry name" value="HTH_40"/>
    <property type="match status" value="1"/>
</dbReference>
<dbReference type="PANTHER" id="PTHR13710">
    <property type="entry name" value="DNA HELICASE RECQ FAMILY MEMBER"/>
    <property type="match status" value="1"/>
</dbReference>
<evidence type="ECO:0000256" key="10">
    <source>
        <dbReference type="ARBA" id="ARBA00022840"/>
    </source>
</evidence>
<dbReference type="SUPFAM" id="SSF47819">
    <property type="entry name" value="HRDC-like"/>
    <property type="match status" value="1"/>
</dbReference>
<dbReference type="NCBIfam" id="TIGR01389">
    <property type="entry name" value="recQ"/>
    <property type="match status" value="1"/>
</dbReference>
<dbReference type="GO" id="GO:0005737">
    <property type="term" value="C:cytoplasm"/>
    <property type="evidence" value="ECO:0007669"/>
    <property type="project" value="TreeGrafter"/>
</dbReference>
<dbReference type="InterPro" id="IPR002121">
    <property type="entry name" value="HRDC_dom"/>
</dbReference>
<proteinExistence type="inferred from homology"/>
<dbReference type="InterPro" id="IPR018982">
    <property type="entry name" value="RQC_domain"/>
</dbReference>
<keyword evidence="11" id="KW-0238">DNA-binding</keyword>
<dbReference type="Gene3D" id="1.10.10.10">
    <property type="entry name" value="Winged helix-like DNA-binding domain superfamily/Winged helix DNA-binding domain"/>
    <property type="match status" value="1"/>
</dbReference>
<dbReference type="InterPro" id="IPR036388">
    <property type="entry name" value="WH-like_DNA-bd_sf"/>
</dbReference>
<keyword evidence="7" id="KW-0378">Hydrolase</keyword>
<dbReference type="InterPro" id="IPR027417">
    <property type="entry name" value="P-loop_NTPase"/>
</dbReference>
<dbReference type="EC" id="5.6.2.4" evidence="16"/>
<comment type="cofactor">
    <cofactor evidence="1">
        <name>Mg(2+)</name>
        <dbReference type="ChEBI" id="CHEBI:18420"/>
    </cofactor>
</comment>
<keyword evidence="10" id="KW-0067">ATP-binding</keyword>
<dbReference type="EMBL" id="MGFE01000016">
    <property type="protein sequence ID" value="OGL98740.1"/>
    <property type="molecule type" value="Genomic_DNA"/>
</dbReference>
<gene>
    <name evidence="21" type="ORF">A2304_00985</name>
</gene>
<dbReference type="InterPro" id="IPR014001">
    <property type="entry name" value="Helicase_ATP-bd"/>
</dbReference>
<protein>
    <recommendedName>
        <fullName evidence="16">DNA helicase RecQ</fullName>
        <ecNumber evidence="16">5.6.2.4</ecNumber>
    </recommendedName>
</protein>